<evidence type="ECO:0000313" key="2">
    <source>
        <dbReference type="Proteomes" id="UP000187283"/>
    </source>
</evidence>
<dbReference type="OrthoDB" id="10595338at2759"/>
<gene>
    <name evidence="1" type="ORF">AYI70_g6977</name>
</gene>
<comment type="caution">
    <text evidence="1">The sequence shown here is derived from an EMBL/GenBank/DDBJ whole genome shotgun (WGS) entry which is preliminary data.</text>
</comment>
<proteinExistence type="predicted"/>
<evidence type="ECO:0000313" key="1">
    <source>
        <dbReference type="EMBL" id="OMJ15862.1"/>
    </source>
</evidence>
<accession>A0A1R1XML1</accession>
<dbReference type="AlphaFoldDB" id="A0A1R1XML1"/>
<keyword evidence="2" id="KW-1185">Reference proteome</keyword>
<dbReference type="Proteomes" id="UP000187283">
    <property type="component" value="Unassembled WGS sequence"/>
</dbReference>
<reference evidence="1 2" key="1">
    <citation type="submission" date="2017-01" db="EMBL/GenBank/DDBJ databases">
        <authorList>
            <person name="Mah S.A."/>
            <person name="Swanson W.J."/>
            <person name="Moy G.W."/>
            <person name="Vacquier V.D."/>
        </authorList>
    </citation>
    <scope>NUCLEOTIDE SEQUENCE [LARGE SCALE GENOMIC DNA]</scope>
    <source>
        <strain evidence="1 2">GSMNP</strain>
    </source>
</reference>
<protein>
    <submittedName>
        <fullName evidence="1">Uncharacterized protein</fullName>
    </submittedName>
</protein>
<dbReference type="EMBL" id="LSSN01002527">
    <property type="protein sequence ID" value="OMJ15862.1"/>
    <property type="molecule type" value="Genomic_DNA"/>
</dbReference>
<organism evidence="1 2">
    <name type="scientific">Smittium culicis</name>
    <dbReference type="NCBI Taxonomy" id="133412"/>
    <lineage>
        <taxon>Eukaryota</taxon>
        <taxon>Fungi</taxon>
        <taxon>Fungi incertae sedis</taxon>
        <taxon>Zoopagomycota</taxon>
        <taxon>Kickxellomycotina</taxon>
        <taxon>Harpellomycetes</taxon>
        <taxon>Harpellales</taxon>
        <taxon>Legeriomycetaceae</taxon>
        <taxon>Smittium</taxon>
    </lineage>
</organism>
<name>A0A1R1XML1_9FUNG</name>
<sequence length="134" mass="15364">MDSYQYLGIPYTKNGLDMIEYCNTSSEKAIKLTKFLHVIETDRISKIIPESRHPNTLADVSLFLSNNVLIRQAIRWRMSSYGFGTICPICKGAFKYTHVTECLNFPSLDEFYIFNSKANLESKLKSLMQLAPPK</sequence>
<dbReference type="STRING" id="133412.A0A1R1XML1"/>